<dbReference type="Pfam" id="PF09592">
    <property type="entry name" value="DUF2031"/>
    <property type="match status" value="1"/>
</dbReference>
<protein>
    <submittedName>
        <fullName evidence="2">Fam-b protein</fullName>
    </submittedName>
</protein>
<dbReference type="AlphaFoldDB" id="A0A1C6WS74"/>
<dbReference type="InterPro" id="IPR006484">
    <property type="entry name" value="PYST_B"/>
</dbReference>
<keyword evidence="1" id="KW-0472">Membrane</keyword>
<evidence type="ECO:0000256" key="1">
    <source>
        <dbReference type="SAM" id="Phobius"/>
    </source>
</evidence>
<name>A0A1C6WS74_PLACU</name>
<gene>
    <name evidence="2" type="ORF">PCHAJ_000533900</name>
</gene>
<organism evidence="2">
    <name type="scientific">Plasmodium chabaudi chabaudi</name>
    <dbReference type="NCBI Taxonomy" id="31271"/>
    <lineage>
        <taxon>Eukaryota</taxon>
        <taxon>Sar</taxon>
        <taxon>Alveolata</taxon>
        <taxon>Apicomplexa</taxon>
        <taxon>Aconoidasida</taxon>
        <taxon>Haemosporida</taxon>
        <taxon>Plasmodiidae</taxon>
        <taxon>Plasmodium</taxon>
        <taxon>Plasmodium (Vinckeia)</taxon>
    </lineage>
</organism>
<proteinExistence type="predicted"/>
<sequence>MNFFSIIICFFEYGKKELYYVNERSIYIGRNIINFRNNRTLADADNQFDLNNFYESTLILANQFNDCNDGDGEITKLRNDIDSHIKNHKENNTLPNLNNVDKKTKKLIYELQKELEEVKKDLDDERNGELETQPIQNKKIIKKDKNISVSKHERFKQWENYENALVSDDDSFEDYNLDDYNMEDYILEDYNLEDYYLEDYNLEDEKYKKSSSKYRERWLIKQELKKLKKKLLFVIWSFISTIFAIYVTGYWIFGVRFVPSVYYLIKFGRKILKYSSQLRELQR</sequence>
<dbReference type="EMBL" id="FMIL01000382">
    <property type="protein sequence ID" value="SCL92184.1"/>
    <property type="molecule type" value="Genomic_DNA"/>
</dbReference>
<keyword evidence="1" id="KW-0812">Transmembrane</keyword>
<feature type="transmembrane region" description="Helical" evidence="1">
    <location>
        <begin position="231"/>
        <end position="253"/>
    </location>
</feature>
<keyword evidence="1" id="KW-1133">Transmembrane helix</keyword>
<dbReference type="Proteomes" id="UP000507163">
    <property type="component" value="Unassembled WGS sequence"/>
</dbReference>
<reference evidence="2" key="1">
    <citation type="submission" date="2016-08" db="EMBL/GenBank/DDBJ databases">
        <authorList>
            <consortium name="Pathogen Informatics"/>
        </authorList>
    </citation>
    <scope>NUCLEOTIDE SEQUENCE</scope>
    <source>
        <strain evidence="2">AJ</strain>
    </source>
</reference>
<accession>A0A1C6WS74</accession>
<evidence type="ECO:0000313" key="2">
    <source>
        <dbReference type="EMBL" id="SCL92184.1"/>
    </source>
</evidence>
<dbReference type="NCBIfam" id="TIGR01597">
    <property type="entry name" value="PYST-B"/>
    <property type="match status" value="1"/>
</dbReference>